<evidence type="ECO:0000256" key="8">
    <source>
        <dbReference type="ARBA" id="ARBA00022989"/>
    </source>
</evidence>
<comment type="caution">
    <text evidence="14">The sequence shown here is derived from an EMBL/GenBank/DDBJ whole genome shotgun (WGS) entry which is preliminary data.</text>
</comment>
<gene>
    <name evidence="14" type="ORF">ACFSNB_16035</name>
</gene>
<evidence type="ECO:0000313" key="14">
    <source>
        <dbReference type="EMBL" id="MFD2235317.1"/>
    </source>
</evidence>
<evidence type="ECO:0000256" key="2">
    <source>
        <dbReference type="ARBA" id="ARBA00009765"/>
    </source>
</evidence>
<keyword evidence="11" id="KW-0175">Coiled coil</keyword>
<keyword evidence="8 13" id="KW-1133">Transmembrane helix</keyword>
<keyword evidence="9" id="KW-0406">Ion transport</keyword>
<evidence type="ECO:0000256" key="9">
    <source>
        <dbReference type="ARBA" id="ARBA00023065"/>
    </source>
</evidence>
<evidence type="ECO:0000313" key="15">
    <source>
        <dbReference type="Proteomes" id="UP001597296"/>
    </source>
</evidence>
<evidence type="ECO:0000256" key="7">
    <source>
        <dbReference type="ARBA" id="ARBA00022833"/>
    </source>
</evidence>
<keyword evidence="5" id="KW-0997">Cell inner membrane</keyword>
<organism evidence="14 15">
    <name type="scientific">Phaeospirillum tilakii</name>
    <dbReference type="NCBI Taxonomy" id="741673"/>
    <lineage>
        <taxon>Bacteria</taxon>
        <taxon>Pseudomonadati</taxon>
        <taxon>Pseudomonadota</taxon>
        <taxon>Alphaproteobacteria</taxon>
        <taxon>Rhodospirillales</taxon>
        <taxon>Rhodospirillaceae</taxon>
        <taxon>Phaeospirillum</taxon>
    </lineage>
</organism>
<evidence type="ECO:0000256" key="12">
    <source>
        <dbReference type="SAM" id="MobiDB-lite"/>
    </source>
</evidence>
<sequence>MAADRDLCAGLEPGLRFAMLATPSGGYLDLDWAGVRAWRPADGFLWIHLERDDPVAQDWVREQAGLDPLVALALLADESRPRVEDVDDALLVVLRGVNKARPGEPEPGALDSELVPIHIWMEATRCISLRDKAHSLTALRDLRLSMLNGKGPRGAGALMARIAEKVTDHVGDLVDDLEETISQLEDQLSEGGPHRLRGAIADCRRGVVQVRRYLAPQRDALYRLRADDASWLTKRAKTHLREVNDRLSRHLEDLDEIRARASILQEELAAVVAEQTNRNLYILSVVTVITLPMTFVTGFFGMNTGGLPFGPDHPQGTLLAAGAILATAGLTALVLRFGLSRAGGVSATGDPAPPSPDSVSPCSEPSQKDSPR</sequence>
<dbReference type="Gene3D" id="1.20.58.340">
    <property type="entry name" value="Magnesium transport protein CorA, transmembrane region"/>
    <property type="match status" value="2"/>
</dbReference>
<keyword evidence="10 13" id="KW-0472">Membrane</keyword>
<keyword evidence="6 13" id="KW-0812">Transmembrane</keyword>
<evidence type="ECO:0000256" key="10">
    <source>
        <dbReference type="ARBA" id="ARBA00023136"/>
    </source>
</evidence>
<dbReference type="SUPFAM" id="SSF144083">
    <property type="entry name" value="Magnesium transport protein CorA, transmembrane region"/>
    <property type="match status" value="1"/>
</dbReference>
<accession>A0ABW5CFU0</accession>
<feature type="coiled-coil region" evidence="11">
    <location>
        <begin position="240"/>
        <end position="274"/>
    </location>
</feature>
<evidence type="ECO:0000256" key="6">
    <source>
        <dbReference type="ARBA" id="ARBA00022692"/>
    </source>
</evidence>
<dbReference type="RefSeq" id="WP_377318385.1">
    <property type="nucleotide sequence ID" value="NZ_JBHUIY010000042.1"/>
</dbReference>
<evidence type="ECO:0000256" key="11">
    <source>
        <dbReference type="SAM" id="Coils"/>
    </source>
</evidence>
<dbReference type="InterPro" id="IPR045863">
    <property type="entry name" value="CorA_TM1_TM2"/>
</dbReference>
<evidence type="ECO:0000256" key="13">
    <source>
        <dbReference type="SAM" id="Phobius"/>
    </source>
</evidence>
<dbReference type="Proteomes" id="UP001597296">
    <property type="component" value="Unassembled WGS sequence"/>
</dbReference>
<keyword evidence="3" id="KW-0813">Transport</keyword>
<name>A0ABW5CFU0_9PROT</name>
<dbReference type="InterPro" id="IPR045861">
    <property type="entry name" value="CorA_cytoplasmic_dom"/>
</dbReference>
<keyword evidence="4" id="KW-1003">Cell membrane</keyword>
<keyword evidence="7" id="KW-0862">Zinc</keyword>
<comment type="similarity">
    <text evidence="2">Belongs to the CorA metal ion transporter (MIT) (TC 1.A.35) family.</text>
</comment>
<dbReference type="EMBL" id="JBHUIY010000042">
    <property type="protein sequence ID" value="MFD2235317.1"/>
    <property type="molecule type" value="Genomic_DNA"/>
</dbReference>
<keyword evidence="15" id="KW-1185">Reference proteome</keyword>
<dbReference type="InterPro" id="IPR002523">
    <property type="entry name" value="MgTranspt_CorA/ZnTranspt_ZntB"/>
</dbReference>
<protein>
    <submittedName>
        <fullName evidence="14">Zinc transporter ZntB</fullName>
    </submittedName>
</protein>
<dbReference type="Pfam" id="PF01544">
    <property type="entry name" value="CorA"/>
    <property type="match status" value="1"/>
</dbReference>
<evidence type="ECO:0000256" key="5">
    <source>
        <dbReference type="ARBA" id="ARBA00022519"/>
    </source>
</evidence>
<evidence type="ECO:0000256" key="1">
    <source>
        <dbReference type="ARBA" id="ARBA00004651"/>
    </source>
</evidence>
<evidence type="ECO:0000256" key="4">
    <source>
        <dbReference type="ARBA" id="ARBA00022475"/>
    </source>
</evidence>
<dbReference type="PANTHER" id="PTHR46494">
    <property type="entry name" value="CORA FAMILY METAL ION TRANSPORTER (EUROFUNG)"/>
    <property type="match status" value="1"/>
</dbReference>
<evidence type="ECO:0000256" key="3">
    <source>
        <dbReference type="ARBA" id="ARBA00022448"/>
    </source>
</evidence>
<reference evidence="15" key="1">
    <citation type="journal article" date="2019" name="Int. J. Syst. Evol. Microbiol.">
        <title>The Global Catalogue of Microorganisms (GCM) 10K type strain sequencing project: providing services to taxonomists for standard genome sequencing and annotation.</title>
        <authorList>
            <consortium name="The Broad Institute Genomics Platform"/>
            <consortium name="The Broad Institute Genome Sequencing Center for Infectious Disease"/>
            <person name="Wu L."/>
            <person name="Ma J."/>
        </authorList>
    </citation>
    <scope>NUCLEOTIDE SEQUENCE [LARGE SCALE GENOMIC DNA]</scope>
    <source>
        <strain evidence="15">KCTC 15012</strain>
    </source>
</reference>
<dbReference type="PANTHER" id="PTHR46494:SF3">
    <property type="entry name" value="ZINC TRANSPORT PROTEIN ZNTB"/>
    <property type="match status" value="1"/>
</dbReference>
<dbReference type="CDD" id="cd12833">
    <property type="entry name" value="ZntB-like_1"/>
    <property type="match status" value="1"/>
</dbReference>
<dbReference type="Gene3D" id="3.30.460.20">
    <property type="entry name" value="CorA soluble domain-like"/>
    <property type="match status" value="1"/>
</dbReference>
<feature type="transmembrane region" description="Helical" evidence="13">
    <location>
        <begin position="280"/>
        <end position="300"/>
    </location>
</feature>
<feature type="region of interest" description="Disordered" evidence="12">
    <location>
        <begin position="345"/>
        <end position="372"/>
    </location>
</feature>
<feature type="transmembrane region" description="Helical" evidence="13">
    <location>
        <begin position="320"/>
        <end position="339"/>
    </location>
</feature>
<dbReference type="SUPFAM" id="SSF143865">
    <property type="entry name" value="CorA soluble domain-like"/>
    <property type="match status" value="1"/>
</dbReference>
<comment type="subcellular location">
    <subcellularLocation>
        <location evidence="1">Cell membrane</location>
        <topology evidence="1">Multi-pass membrane protein</topology>
    </subcellularLocation>
</comment>
<proteinExistence type="inferred from homology"/>